<name>A0A1J1J7I8_9DIPT</name>
<dbReference type="AlphaFoldDB" id="A0A1J1J7I8"/>
<dbReference type="EMBL" id="CVRI01000067">
    <property type="protein sequence ID" value="CRL06865.1"/>
    <property type="molecule type" value="Genomic_DNA"/>
</dbReference>
<organism evidence="1 2">
    <name type="scientific">Clunio marinus</name>
    <dbReference type="NCBI Taxonomy" id="568069"/>
    <lineage>
        <taxon>Eukaryota</taxon>
        <taxon>Metazoa</taxon>
        <taxon>Ecdysozoa</taxon>
        <taxon>Arthropoda</taxon>
        <taxon>Hexapoda</taxon>
        <taxon>Insecta</taxon>
        <taxon>Pterygota</taxon>
        <taxon>Neoptera</taxon>
        <taxon>Endopterygota</taxon>
        <taxon>Diptera</taxon>
        <taxon>Nematocera</taxon>
        <taxon>Chironomoidea</taxon>
        <taxon>Chironomidae</taxon>
        <taxon>Clunio</taxon>
    </lineage>
</organism>
<protein>
    <submittedName>
        <fullName evidence="1">CLUMA_CG019821, isoform A</fullName>
    </submittedName>
</protein>
<evidence type="ECO:0000313" key="2">
    <source>
        <dbReference type="Proteomes" id="UP000183832"/>
    </source>
</evidence>
<proteinExistence type="predicted"/>
<keyword evidence="2" id="KW-1185">Reference proteome</keyword>
<accession>A0A1J1J7I8</accession>
<evidence type="ECO:0000313" key="1">
    <source>
        <dbReference type="EMBL" id="CRL06865.1"/>
    </source>
</evidence>
<gene>
    <name evidence="1" type="ORF">CLUMA_CG019821</name>
</gene>
<dbReference type="Proteomes" id="UP000183832">
    <property type="component" value="Unassembled WGS sequence"/>
</dbReference>
<sequence length="141" mass="16326">MCNIFQDILQYLVALGHSIATAFLLSIVDVSTPTDRRSFKLKRVTQIRNVIHILSSEYVSLKRQCFDYNLIKSCHSLTMTKKLDSGSQQIISQHSSYNQRALKQERKTFFIHRVIQIYSRYKSDSNLVEIKLLDIIPGTLC</sequence>
<reference evidence="1 2" key="1">
    <citation type="submission" date="2015-04" db="EMBL/GenBank/DDBJ databases">
        <authorList>
            <person name="Syromyatnikov M.Y."/>
            <person name="Popov V.N."/>
        </authorList>
    </citation>
    <scope>NUCLEOTIDE SEQUENCE [LARGE SCALE GENOMIC DNA]</scope>
</reference>